<dbReference type="Pfam" id="PF13561">
    <property type="entry name" value="adh_short_C2"/>
    <property type="match status" value="1"/>
</dbReference>
<evidence type="ECO:0000256" key="2">
    <source>
        <dbReference type="ARBA" id="ARBA00023002"/>
    </source>
</evidence>
<accession>A0ABT1JCM6</accession>
<comment type="similarity">
    <text evidence="1">Belongs to the short-chain dehydrogenases/reductases (SDR) family.</text>
</comment>
<dbReference type="InterPro" id="IPR002347">
    <property type="entry name" value="SDR_fam"/>
</dbReference>
<dbReference type="EMBL" id="AUBJ02000001">
    <property type="protein sequence ID" value="MCP2330235.1"/>
    <property type="molecule type" value="Genomic_DNA"/>
</dbReference>
<organism evidence="3 4">
    <name type="scientific">Actinoalloteichus caeruleus DSM 43889</name>
    <dbReference type="NCBI Taxonomy" id="1120930"/>
    <lineage>
        <taxon>Bacteria</taxon>
        <taxon>Bacillati</taxon>
        <taxon>Actinomycetota</taxon>
        <taxon>Actinomycetes</taxon>
        <taxon>Pseudonocardiales</taxon>
        <taxon>Pseudonocardiaceae</taxon>
        <taxon>Actinoalloteichus</taxon>
        <taxon>Actinoalloteichus cyanogriseus</taxon>
    </lineage>
</organism>
<dbReference type="PRINTS" id="PR00081">
    <property type="entry name" value="GDHRDH"/>
</dbReference>
<evidence type="ECO:0000256" key="1">
    <source>
        <dbReference type="ARBA" id="ARBA00006484"/>
    </source>
</evidence>
<sequence length="254" mass="26293">MTARFDGNVVVVTGAGQGIGAAIARSFAEQGATVVVTDIRADTATTTATEINAATGATVLARPLDVTRSAEVAALADQVVAEHGRVDVLVNNAGIVLGAASFDYDDDTWNRTLAVNLSGPFYTAREFGRRMRGRGGAIVNVSSVAALRAPRADPHIGYDATKAGVIALTRSLAAEWAPEGIRVNAVAPGYTNTDILKAVGSENPEVVAGWRSHIPQGRLAEPVEIAQAVRFLASTEASAVTGHVLVADGGYSTW</sequence>
<comment type="caution">
    <text evidence="3">The sequence shown here is derived from an EMBL/GenBank/DDBJ whole genome shotgun (WGS) entry which is preliminary data.</text>
</comment>
<dbReference type="SUPFAM" id="SSF51735">
    <property type="entry name" value="NAD(P)-binding Rossmann-fold domains"/>
    <property type="match status" value="1"/>
</dbReference>
<dbReference type="PRINTS" id="PR00080">
    <property type="entry name" value="SDRFAMILY"/>
</dbReference>
<dbReference type="NCBIfam" id="NF005559">
    <property type="entry name" value="PRK07231.1"/>
    <property type="match status" value="1"/>
</dbReference>
<dbReference type="Proteomes" id="UP000791080">
    <property type="component" value="Unassembled WGS sequence"/>
</dbReference>
<evidence type="ECO:0000313" key="3">
    <source>
        <dbReference type="EMBL" id="MCP2330235.1"/>
    </source>
</evidence>
<gene>
    <name evidence="3" type="ORF">G443_000505</name>
</gene>
<keyword evidence="4" id="KW-1185">Reference proteome</keyword>
<dbReference type="PANTHER" id="PTHR42760">
    <property type="entry name" value="SHORT-CHAIN DEHYDROGENASES/REDUCTASES FAMILY MEMBER"/>
    <property type="match status" value="1"/>
</dbReference>
<dbReference type="RefSeq" id="WP_026420591.1">
    <property type="nucleotide sequence ID" value="NZ_AUBJ02000001.1"/>
</dbReference>
<dbReference type="CDD" id="cd05233">
    <property type="entry name" value="SDR_c"/>
    <property type="match status" value="1"/>
</dbReference>
<name>A0ABT1JCM6_ACTCY</name>
<reference evidence="3 4" key="1">
    <citation type="submission" date="2022-06" db="EMBL/GenBank/DDBJ databases">
        <title>Genomic Encyclopedia of Type Strains, Phase I: the one thousand microbial genomes (KMG-I) project.</title>
        <authorList>
            <person name="Kyrpides N."/>
        </authorList>
    </citation>
    <scope>NUCLEOTIDE SEQUENCE [LARGE SCALE GENOMIC DNA]</scope>
    <source>
        <strain evidence="3 4">DSM 43889</strain>
    </source>
</reference>
<keyword evidence="2" id="KW-0560">Oxidoreductase</keyword>
<dbReference type="InterPro" id="IPR036291">
    <property type="entry name" value="NAD(P)-bd_dom_sf"/>
</dbReference>
<evidence type="ECO:0000313" key="4">
    <source>
        <dbReference type="Proteomes" id="UP000791080"/>
    </source>
</evidence>
<protein>
    <submittedName>
        <fullName evidence="3">NAD(P)-dependent dehydrogenase, short-chain alcohol dehydrogenase family</fullName>
    </submittedName>
</protein>
<dbReference type="PANTHER" id="PTHR42760:SF133">
    <property type="entry name" value="3-OXOACYL-[ACYL-CARRIER-PROTEIN] REDUCTASE"/>
    <property type="match status" value="1"/>
</dbReference>
<dbReference type="Gene3D" id="3.40.50.720">
    <property type="entry name" value="NAD(P)-binding Rossmann-like Domain"/>
    <property type="match status" value="1"/>
</dbReference>
<proteinExistence type="inferred from homology"/>